<dbReference type="InterPro" id="IPR028345">
    <property type="entry name" value="Antibiotic_NAT-like"/>
</dbReference>
<dbReference type="PROSITE" id="PS00455">
    <property type="entry name" value="AMP_BINDING"/>
    <property type="match status" value="1"/>
</dbReference>
<dbReference type="EMBL" id="CANI01000083">
    <property type="protein sequence ID" value="CCM80237.1"/>
    <property type="molecule type" value="Genomic_DNA"/>
</dbReference>
<accession>K0Q5R5</accession>
<dbReference type="Pfam" id="PF02522">
    <property type="entry name" value="Antibiotic_NAT"/>
    <property type="match status" value="1"/>
</dbReference>
<dbReference type="InterPro" id="IPR020845">
    <property type="entry name" value="AMP-binding_CS"/>
</dbReference>
<dbReference type="GO" id="GO:0005737">
    <property type="term" value="C:cytoplasm"/>
    <property type="evidence" value="ECO:0007669"/>
    <property type="project" value="TreeGrafter"/>
</dbReference>
<dbReference type="Gene3D" id="3.30.300.30">
    <property type="match status" value="1"/>
</dbReference>
<evidence type="ECO:0000313" key="4">
    <source>
        <dbReference type="Proteomes" id="UP000009319"/>
    </source>
</evidence>
<evidence type="ECO:0000313" key="3">
    <source>
        <dbReference type="EMBL" id="CCM80237.1"/>
    </source>
</evidence>
<dbReference type="InterPro" id="IPR000873">
    <property type="entry name" value="AMP-dep_synth/lig_dom"/>
</dbReference>
<dbReference type="CDD" id="cd05930">
    <property type="entry name" value="A_NRPS"/>
    <property type="match status" value="1"/>
</dbReference>
<name>K0Q5R5_9HYPH</name>
<dbReference type="InterPro" id="IPR042099">
    <property type="entry name" value="ANL_N_sf"/>
</dbReference>
<dbReference type="SUPFAM" id="SSF110710">
    <property type="entry name" value="TTHA0583/YokD-like"/>
    <property type="match status" value="1"/>
</dbReference>
<protein>
    <recommendedName>
        <fullName evidence="1">aminoglycoside N(3)-acetyltransferase</fullName>
        <ecNumber evidence="1">2.3.1.81</ecNumber>
    </recommendedName>
</protein>
<organism evidence="3 4">
    <name type="scientific">Rhizobium mesoamericanum STM3625</name>
    <dbReference type="NCBI Taxonomy" id="1211777"/>
    <lineage>
        <taxon>Bacteria</taxon>
        <taxon>Pseudomonadati</taxon>
        <taxon>Pseudomonadota</taxon>
        <taxon>Alphaproteobacteria</taxon>
        <taxon>Hyphomicrobiales</taxon>
        <taxon>Rhizobiaceae</taxon>
        <taxon>Rhizobium/Agrobacterium group</taxon>
        <taxon>Rhizobium</taxon>
    </lineage>
</organism>
<dbReference type="InterPro" id="IPR045851">
    <property type="entry name" value="AMP-bd_C_sf"/>
</dbReference>
<dbReference type="Pfam" id="PF00501">
    <property type="entry name" value="AMP-binding"/>
    <property type="match status" value="1"/>
</dbReference>
<gene>
    <name evidence="3" type="ORF">BN77_p220003</name>
</gene>
<dbReference type="RefSeq" id="WP_007538955.1">
    <property type="nucleotide sequence ID" value="NZ_HF536778.1"/>
</dbReference>
<evidence type="ECO:0000256" key="1">
    <source>
        <dbReference type="ARBA" id="ARBA00012882"/>
    </source>
</evidence>
<dbReference type="Proteomes" id="UP000009319">
    <property type="component" value="Unassembled WGS sequence"/>
</dbReference>
<dbReference type="EC" id="2.3.1.81" evidence="1"/>
<keyword evidence="4" id="KW-1185">Reference proteome</keyword>
<dbReference type="SUPFAM" id="SSF56801">
    <property type="entry name" value="Acetyl-CoA synthetase-like"/>
    <property type="match status" value="1"/>
</dbReference>
<comment type="caution">
    <text evidence="3">The sequence shown here is derived from an EMBL/GenBank/DDBJ whole genome shotgun (WGS) entry which is preliminary data.</text>
</comment>
<keyword evidence="3" id="KW-0436">Ligase</keyword>
<dbReference type="GO" id="GO:0046353">
    <property type="term" value="F:aminoglycoside 3-N-acetyltransferase activity"/>
    <property type="evidence" value="ECO:0007669"/>
    <property type="project" value="UniProtKB-EC"/>
</dbReference>
<dbReference type="GO" id="GO:0043041">
    <property type="term" value="P:amino acid activation for nonribosomal peptide biosynthetic process"/>
    <property type="evidence" value="ECO:0007669"/>
    <property type="project" value="TreeGrafter"/>
</dbReference>
<dbReference type="GO" id="GO:0031177">
    <property type="term" value="F:phosphopantetheine binding"/>
    <property type="evidence" value="ECO:0007669"/>
    <property type="project" value="TreeGrafter"/>
</dbReference>
<dbReference type="eggNOG" id="COG2746">
    <property type="taxonomic scope" value="Bacteria"/>
</dbReference>
<sequence>MKTSTTHTLIPTLSGLRRPLRFGNDNIPEVIARTLHKFSANTAVRTQNGDASYAELETSATRLKAHFEAIGVRAGDAVVVKLPRSIDLVATILATQMLGVAFVPVDPSESAERLSHIISKTNASAIVSHDSNGWLRVEQIRTRNGINSELANIAYIMHTSGSTGIPKGVPVSQAALLNLVDWYIDMIDFSDSASIAQLSRPAFDFSIPEFFVPFATGGTIVLPTTQLGTQIIQTTEFLIQSSTNAIQMVPTLLRRFLGTLERLPSVAERFIDLKYVISGGEPLPDSIRRRFYSILPNTTLINSYGPTECCVAVNYHYCARGDADFPMFTGKPACNIDFFVLDKNQCNVGLEAEGELWVGGVQTSERYVADECQSKMHFVPYMTTNGEQVLYRTGDHVVASEEHGLRILGRMDDQTKYRGIRLEKGEIASAIDRTGLCADSAVVVIDKDDDMGQELVCMVTPVSADVDELRRRLSDALPSDRVPSLVVPLGALPFTANGKLDLRALERTAKKALKANVKRAPPQAEKETVSPLDHLLKAINAVTGSWVSPSSKAHECDIDSLKFLEIQVKLAETGLMFGKDVYQEPELSLEEWAMEIQPVNRNGSQAGATGKSGQAADVRDELAYIIEYIETQSPSMIVLHSSLAATRNVNANEIASNLIEAIERLATSSTVILPAFTLSYCATRRFHWTETKSETGVLADLVMRELPAGRTRHPAYSMVVTGPRTRELCDTEWWQCTPFGDDSIFGFISRAGGLVMGLGTSVATHVHRCEMLARVPYMKTIDIDGVVDFGTGPLRASSSVYVRDVAERPEYRFLARNVARDVQELKDVTRDFTLAGTYAKLVNVRDMEAVLVPAMRDEPYGFLGEEAREEAQRVYPIGEIEQGTT</sequence>
<dbReference type="eggNOG" id="COG1020">
    <property type="taxonomic scope" value="Bacteria"/>
</dbReference>
<dbReference type="GO" id="GO:0046677">
    <property type="term" value="P:response to antibiotic"/>
    <property type="evidence" value="ECO:0007669"/>
    <property type="project" value="InterPro"/>
</dbReference>
<reference evidence="3 4" key="1">
    <citation type="journal article" date="2013" name="Genome Announc.">
        <title>Draft Genome Sequence of Rhizobium mesoamericanum STM3625, a Nitrogen-Fixing Symbiont of Mimosa pudica Isolated in French Guiana (South America).</title>
        <authorList>
            <person name="Moulin L."/>
            <person name="Mornico D."/>
            <person name="Melkonian R."/>
            <person name="Klonowska A."/>
        </authorList>
    </citation>
    <scope>NUCLEOTIDE SEQUENCE [LARGE SCALE GENOMIC DNA]</scope>
    <source>
        <strain evidence="3 4">STM3625</strain>
    </source>
</reference>
<dbReference type="GO" id="GO:0044550">
    <property type="term" value="P:secondary metabolite biosynthetic process"/>
    <property type="evidence" value="ECO:0007669"/>
    <property type="project" value="TreeGrafter"/>
</dbReference>
<dbReference type="PANTHER" id="PTHR45527">
    <property type="entry name" value="NONRIBOSOMAL PEPTIDE SYNTHETASE"/>
    <property type="match status" value="1"/>
</dbReference>
<evidence type="ECO:0000259" key="2">
    <source>
        <dbReference type="Pfam" id="PF00501"/>
    </source>
</evidence>
<dbReference type="GO" id="GO:0016874">
    <property type="term" value="F:ligase activity"/>
    <property type="evidence" value="ECO:0007669"/>
    <property type="project" value="UniProtKB-KW"/>
</dbReference>
<feature type="domain" description="AMP-dependent synthetase/ligase" evidence="2">
    <location>
        <begin position="34"/>
        <end position="367"/>
    </location>
</feature>
<dbReference type="InterPro" id="IPR003679">
    <property type="entry name" value="Amioglycoside_AcTrfase"/>
</dbReference>
<dbReference type="PANTHER" id="PTHR45527:SF1">
    <property type="entry name" value="FATTY ACID SYNTHASE"/>
    <property type="match status" value="1"/>
</dbReference>
<dbReference type="AlphaFoldDB" id="K0Q5R5"/>
<dbReference type="Gene3D" id="3.40.50.12780">
    <property type="entry name" value="N-terminal domain of ligase-like"/>
    <property type="match status" value="1"/>
</dbReference>
<dbReference type="STRING" id="1211777.BN77_p220003"/>
<dbReference type="HOGENOM" id="CLU_325676_0_0_5"/>
<proteinExistence type="predicted"/>